<keyword evidence="2" id="KW-1185">Reference proteome</keyword>
<dbReference type="SUPFAM" id="SSF56300">
    <property type="entry name" value="Metallo-dependent phosphatases"/>
    <property type="match status" value="1"/>
</dbReference>
<dbReference type="PROSITE" id="PS00018">
    <property type="entry name" value="EF_HAND_1"/>
    <property type="match status" value="1"/>
</dbReference>
<evidence type="ECO:0000313" key="2">
    <source>
        <dbReference type="Proteomes" id="UP000604046"/>
    </source>
</evidence>
<dbReference type="EMBL" id="CAJNDS010002488">
    <property type="protein sequence ID" value="CAE7495699.1"/>
    <property type="molecule type" value="Genomic_DNA"/>
</dbReference>
<sequence>MGQNRTADSSDNETRCSACFDACGKTFAGGAAMAVLSTSDVTGVDSKVRSLRVVSGTPQIVLGLCRGTYNYGVMGMEVTSIRAARGGCLNFPGHGPAHAAALPTELAELAATMFLKADLAPFDGQLNSTEAAAVGLGPLVQAADENQDGVLSVEEYATVLARDAERRRARKATPFMSAESMEEAAKTWAFAAEAAVGHTPGAVDGVAGAQELFKEDYEKAKVDPAEGVPTTTPPPELDPLGNPIVSGGPSEGDFGDVRDASPVEGAYDPQTGNIMLCVNGKEFHGGFCYDYCNFDYPLDILNMCWKEDCPDGWTEIAGGVCKKDGWNLETELMESYNRGMGELPESCTLGSSFGPGDAIDDGTRDFTVAFVSDTQLPWCSGDYKSDVDCAILENWRLIQGLHAVQNLRWSTGGAFNASSEQVQEPLGVFITGDLTAYAHPWQYHLYRKIWETREGEDANKNLKLNAWPGLGNHDYANNLGSCLWIVEEPVWSGYWRSSCAQRMIGYIRSAVAGCDGHTVVKNFGGHVDHYDFDSAAYTVRHGRIRFVHLHNYPTYRRELLAGVASTIQLLGSFLKLSSTSPPDPAPSPSCFRVELRSAMNGDLLAEVQHTAPVSVGVLQCSLAAMLHDDVRPALLFQGSPLKVEEVIPAATVLEVIRRPLTQEVAERLQRARADLQRLRLPDLHEMRGCKVPPEPNKHLLSAILLLRNVRDHSWLSMSKLLAKRGLLQDLVALEPLGWPSGQLRPHQVSFETQVAVQQLLERYPSSFKPEVIQRVSVASAAMAALVASFVECWKRLSSMLGLGFRVEG</sequence>
<dbReference type="Proteomes" id="UP000604046">
    <property type="component" value="Unassembled WGS sequence"/>
</dbReference>
<dbReference type="OrthoDB" id="411932at2759"/>
<evidence type="ECO:0000313" key="1">
    <source>
        <dbReference type="EMBL" id="CAE7495699.1"/>
    </source>
</evidence>
<comment type="caution">
    <text evidence="1">The sequence shown here is derived from an EMBL/GenBank/DDBJ whole genome shotgun (WGS) entry which is preliminary data.</text>
</comment>
<dbReference type="Gene3D" id="1.20.920.60">
    <property type="match status" value="1"/>
</dbReference>
<name>A0A812SSB2_9DINO</name>
<dbReference type="InterPro" id="IPR018247">
    <property type="entry name" value="EF_Hand_1_Ca_BS"/>
</dbReference>
<organism evidence="1 2">
    <name type="scientific">Symbiodinium natans</name>
    <dbReference type="NCBI Taxonomy" id="878477"/>
    <lineage>
        <taxon>Eukaryota</taxon>
        <taxon>Sar</taxon>
        <taxon>Alveolata</taxon>
        <taxon>Dinophyceae</taxon>
        <taxon>Suessiales</taxon>
        <taxon>Symbiodiniaceae</taxon>
        <taxon>Symbiodinium</taxon>
    </lineage>
</organism>
<accession>A0A812SSB2</accession>
<dbReference type="AlphaFoldDB" id="A0A812SSB2"/>
<proteinExistence type="predicted"/>
<gene>
    <name evidence="1" type="primary">DYH1B</name>
    <name evidence="1" type="ORF">SNAT2548_LOCUS27767</name>
</gene>
<reference evidence="1" key="1">
    <citation type="submission" date="2021-02" db="EMBL/GenBank/DDBJ databases">
        <authorList>
            <person name="Dougan E. K."/>
            <person name="Rhodes N."/>
            <person name="Thang M."/>
            <person name="Chan C."/>
        </authorList>
    </citation>
    <scope>NUCLEOTIDE SEQUENCE</scope>
</reference>
<dbReference type="InterPro" id="IPR029052">
    <property type="entry name" value="Metallo-depent_PP-like"/>
</dbReference>
<protein>
    <submittedName>
        <fullName evidence="1">DYH1B protein</fullName>
    </submittedName>
</protein>